<gene>
    <name evidence="2" type="ORF">DVW87_00645</name>
</gene>
<comment type="caution">
    <text evidence="2">The sequence shown here is derived from an EMBL/GenBank/DDBJ whole genome shotgun (WGS) entry which is preliminary data.</text>
</comment>
<protein>
    <submittedName>
        <fullName evidence="2">Uncharacterized protein</fullName>
    </submittedName>
</protein>
<reference evidence="2 3" key="1">
    <citation type="submission" date="2018-07" db="EMBL/GenBank/DDBJ databases">
        <title>a novel species of Sphingomonas isolated from the rhizosphere soil of Araceae plant.</title>
        <authorList>
            <person name="Zhiyong W."/>
            <person name="Qinglan Z."/>
            <person name="Zhiwei F."/>
            <person name="Ding X."/>
            <person name="Gejiao W."/>
            <person name="Shixue Z."/>
        </authorList>
    </citation>
    <scope>NUCLEOTIDE SEQUENCE [LARGE SCALE GENOMIC DNA]</scope>
    <source>
        <strain evidence="2 3">WZY 27</strain>
    </source>
</reference>
<keyword evidence="1" id="KW-0812">Transmembrane</keyword>
<dbReference type="Proteomes" id="UP000253918">
    <property type="component" value="Unassembled WGS sequence"/>
</dbReference>
<keyword evidence="1" id="KW-1133">Transmembrane helix</keyword>
<feature type="transmembrane region" description="Helical" evidence="1">
    <location>
        <begin position="52"/>
        <end position="75"/>
    </location>
</feature>
<evidence type="ECO:0000313" key="2">
    <source>
        <dbReference type="EMBL" id="RDE06277.1"/>
    </source>
</evidence>
<dbReference type="AlphaFoldDB" id="A0A369VXF5"/>
<evidence type="ECO:0000313" key="3">
    <source>
        <dbReference type="Proteomes" id="UP000253918"/>
    </source>
</evidence>
<dbReference type="EMBL" id="QQNB01000001">
    <property type="protein sequence ID" value="RDE06277.1"/>
    <property type="molecule type" value="Genomic_DNA"/>
</dbReference>
<keyword evidence="3" id="KW-1185">Reference proteome</keyword>
<name>A0A369VXF5_9SPHN</name>
<accession>A0A369VXF5</accession>
<evidence type="ECO:0000256" key="1">
    <source>
        <dbReference type="SAM" id="Phobius"/>
    </source>
</evidence>
<sequence>MLVVFGLLSLVPAVVTLALPARWMLIWSPACMLGIYLLTESAFSTDPGPAGLFLAIWVMLATGSNLFATLARLILLLSPRRAYR</sequence>
<organism evidence="2 3">
    <name type="scientific">Sphingomonas aracearum</name>
    <dbReference type="NCBI Taxonomy" id="2283317"/>
    <lineage>
        <taxon>Bacteria</taxon>
        <taxon>Pseudomonadati</taxon>
        <taxon>Pseudomonadota</taxon>
        <taxon>Alphaproteobacteria</taxon>
        <taxon>Sphingomonadales</taxon>
        <taxon>Sphingomonadaceae</taxon>
        <taxon>Sphingomonas</taxon>
    </lineage>
</organism>
<keyword evidence="1" id="KW-0472">Membrane</keyword>
<proteinExistence type="predicted"/>